<accession>A0A9E9P568</accession>
<feature type="compositionally biased region" description="Acidic residues" evidence="2">
    <location>
        <begin position="570"/>
        <end position="708"/>
    </location>
</feature>
<feature type="compositionally biased region" description="Polar residues" evidence="2">
    <location>
        <begin position="416"/>
        <end position="434"/>
    </location>
</feature>
<dbReference type="Pfam" id="PF25800">
    <property type="entry name" value="FimV_N"/>
    <property type="match status" value="1"/>
</dbReference>
<keyword evidence="3" id="KW-1133">Transmembrane helix</keyword>
<feature type="region of interest" description="Disordered" evidence="2">
    <location>
        <begin position="511"/>
        <end position="746"/>
    </location>
</feature>
<dbReference type="InterPro" id="IPR020011">
    <property type="entry name" value="FimV_C"/>
</dbReference>
<dbReference type="CDD" id="cd00118">
    <property type="entry name" value="LysM"/>
    <property type="match status" value="1"/>
</dbReference>
<dbReference type="PANTHER" id="PTHR48209">
    <property type="entry name" value="AGL056WP"/>
    <property type="match status" value="1"/>
</dbReference>
<name>A0A9E9P568_9BURK</name>
<dbReference type="AlphaFoldDB" id="A0A9E9P568"/>
<keyword evidence="1" id="KW-0175">Coiled coil</keyword>
<evidence type="ECO:0000256" key="3">
    <source>
        <dbReference type="SAM" id="Phobius"/>
    </source>
</evidence>
<dbReference type="EMBL" id="CP098242">
    <property type="protein sequence ID" value="WAW10801.1"/>
    <property type="molecule type" value="Genomic_DNA"/>
</dbReference>
<evidence type="ECO:0000259" key="4">
    <source>
        <dbReference type="Pfam" id="PF25800"/>
    </source>
</evidence>
<organism evidence="5 6">
    <name type="scientific">Oxalobacter vibrioformis</name>
    <dbReference type="NCBI Taxonomy" id="933080"/>
    <lineage>
        <taxon>Bacteria</taxon>
        <taxon>Pseudomonadati</taxon>
        <taxon>Pseudomonadota</taxon>
        <taxon>Betaproteobacteria</taxon>
        <taxon>Burkholderiales</taxon>
        <taxon>Oxalobacteraceae</taxon>
        <taxon>Oxalobacter</taxon>
    </lineage>
</organism>
<sequence>MPTEQRYRFVTSALKVLFFLFFSVTLSFAHAANLGRLTVLSSLGQPLRAEVELTSITPEEASSLAASLAPGEAYKRSGIDYTSLLQTLNISVEKDGDRYFVSIRSTQPVNEPYIGILLELSTDSERKGREYVIMLDPAEWTNLRSAPLSSAASMQRLSRQQRAGRLSSQAFPATAVRPASVIPEKKNRESTDYVVSRGDSLSKIAGRLGERNISLEQMLVALYRNNPDAFLDNNMNLLKEGAVLSIPQAADAGDVSRSDARRIVRLHASNFRGYSHRLAGMVQKSAPRTTAKTGPVAEGKVSASVREQASPVSKMPDRLELSKARQDAVSAGMTVEEKNAMNRAIEDANRRITELEKNVSELRNLLEIVSKNGTALTKPAEAVSGQEAQIPETQPEAVKPEDAQPKAEEPAKTDADSPQTATGTIEKTPASDTDASSEEKKAAIDPDQTLAGKKAQVSKKSDKDDDNEDEDDQDAKKKPGFLSGAVWYVAAGVTLALLVLIILMLRMRRKKPAPPAPAPTPVAKPQEEKAEDAANPNIISGRDFLESITGREVVDEEEDEDEESYRPMMDDDDEDEDDDPRARYEDEEVLEEIANTPEEEDGLEEIVAEPEEVIPEPEEEEDEEEAEIPEEVIPDPDEAAPEEIASEPEEEDEEDVEEEVAPEPEEEKEEVASEPDETADEDDVALELDDSDEPVEEVVEPEEEEEDGPTPLELDLSDINLEPDTAEAEEDLPDMAPPTEEEKPEPYNAEMAAKLELAQAYLDMKDKDGARELLEEVVERGTPRQIGEAQQLMQYL</sequence>
<feature type="compositionally biased region" description="Acidic residues" evidence="2">
    <location>
        <begin position="554"/>
        <end position="563"/>
    </location>
</feature>
<protein>
    <recommendedName>
        <fullName evidence="4">FimV N-terminal domain-containing protein</fullName>
    </recommendedName>
</protein>
<feature type="compositionally biased region" description="Basic and acidic residues" evidence="2">
    <location>
        <begin position="398"/>
        <end position="415"/>
    </location>
</feature>
<dbReference type="KEGG" id="ovb:NB640_03910"/>
<feature type="compositionally biased region" description="Acidic residues" evidence="2">
    <location>
        <begin position="724"/>
        <end position="733"/>
    </location>
</feature>
<dbReference type="InterPro" id="IPR038440">
    <property type="entry name" value="FimV_C_sf"/>
</dbReference>
<keyword evidence="6" id="KW-1185">Reference proteome</keyword>
<dbReference type="InterPro" id="IPR057840">
    <property type="entry name" value="FimV_N"/>
</dbReference>
<reference evidence="5" key="1">
    <citation type="journal article" date="2022" name="Front. Microbiol.">
        <title>New perspectives on an old grouping: The genomic and phenotypic variability of Oxalobacter formigenes and the implications for calcium oxalate stone prevention.</title>
        <authorList>
            <person name="Chmiel J.A."/>
            <person name="Carr C."/>
            <person name="Stuivenberg G.A."/>
            <person name="Venema R."/>
            <person name="Chanyi R.M."/>
            <person name="Al K.F."/>
            <person name="Giguere D."/>
            <person name="Say H."/>
            <person name="Akouris P.P."/>
            <person name="Dominguez Romero S.A."/>
            <person name="Kwong A."/>
            <person name="Tai V."/>
            <person name="Koval S.F."/>
            <person name="Razvi H."/>
            <person name="Bjazevic J."/>
            <person name="Burton J.P."/>
        </authorList>
    </citation>
    <scope>NUCLEOTIDE SEQUENCE</scope>
    <source>
        <strain evidence="5">WoOx3</strain>
    </source>
</reference>
<feature type="transmembrane region" description="Helical" evidence="3">
    <location>
        <begin position="485"/>
        <end position="505"/>
    </location>
</feature>
<dbReference type="Gene3D" id="1.20.58.2200">
    <property type="match status" value="1"/>
</dbReference>
<feature type="compositionally biased region" description="Pro residues" evidence="2">
    <location>
        <begin position="513"/>
        <end position="522"/>
    </location>
</feature>
<evidence type="ECO:0000256" key="1">
    <source>
        <dbReference type="SAM" id="Coils"/>
    </source>
</evidence>
<gene>
    <name evidence="5" type="ORF">NB640_03910</name>
</gene>
<proteinExistence type="predicted"/>
<feature type="region of interest" description="Disordered" evidence="2">
    <location>
        <begin position="378"/>
        <end position="481"/>
    </location>
</feature>
<dbReference type="InterPro" id="IPR018392">
    <property type="entry name" value="LysM"/>
</dbReference>
<dbReference type="InterPro" id="IPR036779">
    <property type="entry name" value="LysM_dom_sf"/>
</dbReference>
<dbReference type="PANTHER" id="PTHR48209:SF2">
    <property type="entry name" value="FI24008P1"/>
    <property type="match status" value="1"/>
</dbReference>
<dbReference type="Proteomes" id="UP001156215">
    <property type="component" value="Chromosome"/>
</dbReference>
<feature type="domain" description="FimV N-terminal" evidence="4">
    <location>
        <begin position="33"/>
        <end position="137"/>
    </location>
</feature>
<feature type="coiled-coil region" evidence="1">
    <location>
        <begin position="338"/>
        <end position="372"/>
    </location>
</feature>
<keyword evidence="3" id="KW-0472">Membrane</keyword>
<evidence type="ECO:0000313" key="6">
    <source>
        <dbReference type="Proteomes" id="UP001156215"/>
    </source>
</evidence>
<feature type="compositionally biased region" description="Acidic residues" evidence="2">
    <location>
        <begin position="464"/>
        <end position="473"/>
    </location>
</feature>
<keyword evidence="3" id="KW-0812">Transmembrane</keyword>
<dbReference type="NCBIfam" id="TIGR03504">
    <property type="entry name" value="FimV_Cterm"/>
    <property type="match status" value="1"/>
</dbReference>
<dbReference type="InterPro" id="IPR020012">
    <property type="entry name" value="LysM_FimV"/>
</dbReference>
<dbReference type="NCBIfam" id="TIGR03505">
    <property type="entry name" value="FimV_core"/>
    <property type="match status" value="1"/>
</dbReference>
<evidence type="ECO:0000256" key="2">
    <source>
        <dbReference type="SAM" id="MobiDB-lite"/>
    </source>
</evidence>
<dbReference type="RefSeq" id="WP_269309864.1">
    <property type="nucleotide sequence ID" value="NZ_CP098242.1"/>
</dbReference>
<dbReference type="Gene3D" id="3.10.350.10">
    <property type="entry name" value="LysM domain"/>
    <property type="match status" value="1"/>
</dbReference>
<evidence type="ECO:0000313" key="5">
    <source>
        <dbReference type="EMBL" id="WAW10801.1"/>
    </source>
</evidence>